<organism evidence="1">
    <name type="scientific">Arundo donax</name>
    <name type="common">Giant reed</name>
    <name type="synonym">Donax arundinaceus</name>
    <dbReference type="NCBI Taxonomy" id="35708"/>
    <lineage>
        <taxon>Eukaryota</taxon>
        <taxon>Viridiplantae</taxon>
        <taxon>Streptophyta</taxon>
        <taxon>Embryophyta</taxon>
        <taxon>Tracheophyta</taxon>
        <taxon>Spermatophyta</taxon>
        <taxon>Magnoliopsida</taxon>
        <taxon>Liliopsida</taxon>
        <taxon>Poales</taxon>
        <taxon>Poaceae</taxon>
        <taxon>PACMAD clade</taxon>
        <taxon>Arundinoideae</taxon>
        <taxon>Arundineae</taxon>
        <taxon>Arundo</taxon>
    </lineage>
</organism>
<evidence type="ECO:0000313" key="1">
    <source>
        <dbReference type="EMBL" id="JAD88527.1"/>
    </source>
</evidence>
<reference evidence="1" key="2">
    <citation type="journal article" date="2015" name="Data Brief">
        <title>Shoot transcriptome of the giant reed, Arundo donax.</title>
        <authorList>
            <person name="Barrero R.A."/>
            <person name="Guerrero F.D."/>
            <person name="Moolhuijzen P."/>
            <person name="Goolsby J.A."/>
            <person name="Tidwell J."/>
            <person name="Bellgard S.E."/>
            <person name="Bellgard M.I."/>
        </authorList>
    </citation>
    <scope>NUCLEOTIDE SEQUENCE</scope>
    <source>
        <tissue evidence="1">Shoot tissue taken approximately 20 cm above the soil surface</tissue>
    </source>
</reference>
<proteinExistence type="predicted"/>
<dbReference type="EMBL" id="GBRH01209368">
    <property type="protein sequence ID" value="JAD88527.1"/>
    <property type="molecule type" value="Transcribed_RNA"/>
</dbReference>
<name>A0A0A9DXQ1_ARUDO</name>
<accession>A0A0A9DXQ1</accession>
<sequence>MRQHRDAVFLAKYHNKLIRVANSLDSNIACTIKLALGTLVQNSDKLGICYLQVHNRFIKYTPTTNFFFMLSLDKALHLTLQPNGPNIYTQRKENLPVAWIQEDIRRQRLLDRREVRHGVHHLDTPWDAEPVHMALRFLVLSLELGVSVPFHSIRGSILAGPP</sequence>
<reference evidence="1" key="1">
    <citation type="submission" date="2014-09" db="EMBL/GenBank/DDBJ databases">
        <authorList>
            <person name="Magalhaes I.L.F."/>
            <person name="Oliveira U."/>
            <person name="Santos F.R."/>
            <person name="Vidigal T.H.D.A."/>
            <person name="Brescovit A.D."/>
            <person name="Santos A.J."/>
        </authorList>
    </citation>
    <scope>NUCLEOTIDE SEQUENCE</scope>
    <source>
        <tissue evidence="1">Shoot tissue taken approximately 20 cm above the soil surface</tissue>
    </source>
</reference>
<dbReference type="AlphaFoldDB" id="A0A0A9DXQ1"/>
<protein>
    <submittedName>
        <fullName evidence="1">Uncharacterized protein</fullName>
    </submittedName>
</protein>